<organism evidence="2 3">
    <name type="scientific">Phaeobacter inhibens</name>
    <dbReference type="NCBI Taxonomy" id="221822"/>
    <lineage>
        <taxon>Bacteria</taxon>
        <taxon>Pseudomonadati</taxon>
        <taxon>Pseudomonadota</taxon>
        <taxon>Alphaproteobacteria</taxon>
        <taxon>Rhodobacterales</taxon>
        <taxon>Roseobacteraceae</taxon>
        <taxon>Phaeobacter</taxon>
    </lineage>
</organism>
<evidence type="ECO:0000256" key="1">
    <source>
        <dbReference type="SAM" id="MobiDB-lite"/>
    </source>
</evidence>
<dbReference type="PROSITE" id="PS00018">
    <property type="entry name" value="EF_HAND_1"/>
    <property type="match status" value="1"/>
</dbReference>
<gene>
    <name evidence="2" type="ORF">PhaeoP66_03249</name>
</gene>
<name>A0ABM6RI81_9RHOB</name>
<feature type="region of interest" description="Disordered" evidence="1">
    <location>
        <begin position="134"/>
        <end position="154"/>
    </location>
</feature>
<dbReference type="EMBL" id="CP010705">
    <property type="protein sequence ID" value="AUQ95991.1"/>
    <property type="molecule type" value="Genomic_DNA"/>
</dbReference>
<feature type="compositionally biased region" description="Basic and acidic residues" evidence="1">
    <location>
        <begin position="141"/>
        <end position="154"/>
    </location>
</feature>
<evidence type="ECO:0000313" key="2">
    <source>
        <dbReference type="EMBL" id="AUQ95991.1"/>
    </source>
</evidence>
<reference evidence="2 3" key="2">
    <citation type="journal article" date="2017" name="Int. J. Syst. Evol. Microbiol.">
        <title>Adaptation of Surface-Associated Bacteria to the Open Ocean: A Genomically Distinct Subpopulation of Phaeobacter gallaeciensis Colonizes Pacific Mesozooplankton.</title>
        <authorList>
            <person name="Freese H.M."/>
            <person name="Methner A."/>
            <person name="Overmann J."/>
        </authorList>
    </citation>
    <scope>NUCLEOTIDE SEQUENCE [LARGE SCALE GENOMIC DNA]</scope>
    <source>
        <strain evidence="2 3">P66</strain>
    </source>
</reference>
<proteinExistence type="predicted"/>
<protein>
    <submittedName>
        <fullName evidence="2">Uncharacterized protein</fullName>
    </submittedName>
</protein>
<keyword evidence="3" id="KW-1185">Reference proteome</keyword>
<dbReference type="Proteomes" id="UP000236536">
    <property type="component" value="Chromosome"/>
</dbReference>
<dbReference type="InterPro" id="IPR018247">
    <property type="entry name" value="EF_Hand_1_Ca_BS"/>
</dbReference>
<evidence type="ECO:0000313" key="3">
    <source>
        <dbReference type="Proteomes" id="UP000236536"/>
    </source>
</evidence>
<sequence>MTMSINVTIPEDDIKAGAAPQYLARAMSAIGFTRGVTLPMPDEDLPGEECNQPAFVDSVDNEDIKSDTVEDVSVDVSPRPFGQADEGKTRRNKDQMAEDKEIEALWPRDKDYIPTNVPATQLLADLKAGKISAETPNISTGDERIDPTGAEDKAQDAADEAAEVDANKSDVLTLDDLRQAAGNFQKLHGMAAAMEIIPELLGCGLHDVPEDQIGAAIEKLNAYKETPEKTEDAPFTATKDDVIAEMLNYAGKYDGERADQSKMVVLNQDRPKIFVAAMGPDITGLSMLPDDPAAYGRVVLALREAIEKNPFDREVKG</sequence>
<feature type="compositionally biased region" description="Basic and acidic residues" evidence="1">
    <location>
        <begin position="85"/>
        <end position="98"/>
    </location>
</feature>
<reference evidence="2 3" key="1">
    <citation type="journal article" date="2017" name="Genome Biol. Evol.">
        <title>Trajectories and Drivers of Genome Evolution in Surface-Associated Marine Phaeobacter.</title>
        <authorList>
            <person name="Freese H.M."/>
            <person name="Sikorski J."/>
            <person name="Bunk B."/>
            <person name="Scheuner C."/>
            <person name="Meier-Kolthoff J.P."/>
            <person name="Sproer C."/>
            <person name="Gram L."/>
            <person name="Overmann J."/>
        </authorList>
    </citation>
    <scope>NUCLEOTIDE SEQUENCE [LARGE SCALE GENOMIC DNA]</scope>
    <source>
        <strain evidence="2 3">P66</strain>
    </source>
</reference>
<accession>A0ABM6RI81</accession>
<dbReference type="RefSeq" id="WP_123632441.1">
    <property type="nucleotide sequence ID" value="NZ_CP010705.1"/>
</dbReference>
<feature type="region of interest" description="Disordered" evidence="1">
    <location>
        <begin position="75"/>
        <end position="98"/>
    </location>
</feature>